<gene>
    <name evidence="2" type="ORF">GCM10022388_01260</name>
</gene>
<comment type="caution">
    <text evidence="2">The sequence shown here is derived from an EMBL/GenBank/DDBJ whole genome shotgun (WGS) entry which is preliminary data.</text>
</comment>
<feature type="domain" description="DUF6671" evidence="1">
    <location>
        <begin position="62"/>
        <end position="278"/>
    </location>
</feature>
<sequence length="278" mass="32096">MFEERKLLIATKHQKELVIAPLFWEEFRNYYFTSDAFDTDSLGTFSGEIDRKEDALSTLREKCIIANKATNCDLVVASEGSFGAHPTLFFVQANEEFMMLKDFKNDIEIVAREISLETNFNGKLITNEADLLEFAEKVNFPSHAIILKPEEKNFSKIFKGINTKDVLLKSYNELKQEFNSVYAETDMRAMFNPTRMKVIEQVTHKLIEKIKSLCPRCSFPGFDIVNAMPGLPCENCLLPTRSTLSYLYQCKKCCYEKELHYPRGIKFEDPTYCDNCNP</sequence>
<keyword evidence="3" id="KW-1185">Reference proteome</keyword>
<dbReference type="InterPro" id="IPR046612">
    <property type="entry name" value="DUF6671"/>
</dbReference>
<dbReference type="Proteomes" id="UP001500426">
    <property type="component" value="Unassembled WGS sequence"/>
</dbReference>
<reference evidence="3" key="1">
    <citation type="journal article" date="2019" name="Int. J. Syst. Evol. Microbiol.">
        <title>The Global Catalogue of Microorganisms (GCM) 10K type strain sequencing project: providing services to taxonomists for standard genome sequencing and annotation.</title>
        <authorList>
            <consortium name="The Broad Institute Genomics Platform"/>
            <consortium name="The Broad Institute Genome Sequencing Center for Infectious Disease"/>
            <person name="Wu L."/>
            <person name="Ma J."/>
        </authorList>
    </citation>
    <scope>NUCLEOTIDE SEQUENCE [LARGE SCALE GENOMIC DNA]</scope>
    <source>
        <strain evidence="3">JCM 17068</strain>
    </source>
</reference>
<name>A0ABP7UCU4_9FLAO</name>
<evidence type="ECO:0000313" key="3">
    <source>
        <dbReference type="Proteomes" id="UP001500426"/>
    </source>
</evidence>
<dbReference type="RefSeq" id="WP_345089149.1">
    <property type="nucleotide sequence ID" value="NZ_BAABCS010000003.1"/>
</dbReference>
<dbReference type="EMBL" id="BAABCS010000003">
    <property type="protein sequence ID" value="GAA4040477.1"/>
    <property type="molecule type" value="Genomic_DNA"/>
</dbReference>
<evidence type="ECO:0000313" key="2">
    <source>
        <dbReference type="EMBL" id="GAA4040477.1"/>
    </source>
</evidence>
<organism evidence="2 3">
    <name type="scientific">Flavobacterium chungnamense</name>
    <dbReference type="NCBI Taxonomy" id="706182"/>
    <lineage>
        <taxon>Bacteria</taxon>
        <taxon>Pseudomonadati</taxon>
        <taxon>Bacteroidota</taxon>
        <taxon>Flavobacteriia</taxon>
        <taxon>Flavobacteriales</taxon>
        <taxon>Flavobacteriaceae</taxon>
        <taxon>Flavobacterium</taxon>
    </lineage>
</organism>
<evidence type="ECO:0000259" key="1">
    <source>
        <dbReference type="Pfam" id="PF20376"/>
    </source>
</evidence>
<dbReference type="Pfam" id="PF20376">
    <property type="entry name" value="DUF6671"/>
    <property type="match status" value="1"/>
</dbReference>
<accession>A0ABP7UCU4</accession>
<proteinExistence type="predicted"/>
<protein>
    <recommendedName>
        <fullName evidence="1">DUF6671 domain-containing protein</fullName>
    </recommendedName>
</protein>